<dbReference type="SUPFAM" id="SSF143113">
    <property type="entry name" value="NAP-like"/>
    <property type="match status" value="1"/>
</dbReference>
<keyword evidence="5" id="KW-1185">Reference proteome</keyword>
<organism evidence="4 5">
    <name type="scientific">Podospora didyma</name>
    <dbReference type="NCBI Taxonomy" id="330526"/>
    <lineage>
        <taxon>Eukaryota</taxon>
        <taxon>Fungi</taxon>
        <taxon>Dikarya</taxon>
        <taxon>Ascomycota</taxon>
        <taxon>Pezizomycotina</taxon>
        <taxon>Sordariomycetes</taxon>
        <taxon>Sordariomycetidae</taxon>
        <taxon>Sordariales</taxon>
        <taxon>Podosporaceae</taxon>
        <taxon>Podospora</taxon>
    </lineage>
</organism>
<comment type="similarity">
    <text evidence="1 2">Belongs to the nucleosome assembly protein (NAP) family.</text>
</comment>
<dbReference type="EMBL" id="JAULSW010000009">
    <property type="protein sequence ID" value="KAK3370189.1"/>
    <property type="molecule type" value="Genomic_DNA"/>
</dbReference>
<accession>A0AAE0K5B3</accession>
<gene>
    <name evidence="4" type="ORF">B0H63DRAFT_486403</name>
</gene>
<evidence type="ECO:0000313" key="4">
    <source>
        <dbReference type="EMBL" id="KAK3370189.1"/>
    </source>
</evidence>
<feature type="compositionally biased region" description="Acidic residues" evidence="3">
    <location>
        <begin position="272"/>
        <end position="285"/>
    </location>
</feature>
<dbReference type="PANTHER" id="PTHR11875">
    <property type="entry name" value="TESTIS-SPECIFIC Y-ENCODED PROTEIN"/>
    <property type="match status" value="1"/>
</dbReference>
<feature type="compositionally biased region" description="Acidic residues" evidence="3">
    <location>
        <begin position="315"/>
        <end position="336"/>
    </location>
</feature>
<evidence type="ECO:0000256" key="3">
    <source>
        <dbReference type="SAM" id="MobiDB-lite"/>
    </source>
</evidence>
<dbReference type="GO" id="GO:0006334">
    <property type="term" value="P:nucleosome assembly"/>
    <property type="evidence" value="ECO:0007669"/>
    <property type="project" value="InterPro"/>
</dbReference>
<proteinExistence type="inferred from homology"/>
<feature type="region of interest" description="Disordered" evidence="3">
    <location>
        <begin position="309"/>
        <end position="351"/>
    </location>
</feature>
<evidence type="ECO:0000256" key="2">
    <source>
        <dbReference type="RuleBase" id="RU003876"/>
    </source>
</evidence>
<reference evidence="4" key="1">
    <citation type="journal article" date="2023" name="Mol. Phylogenet. Evol.">
        <title>Genome-scale phylogeny and comparative genomics of the fungal order Sordariales.</title>
        <authorList>
            <person name="Hensen N."/>
            <person name="Bonometti L."/>
            <person name="Westerberg I."/>
            <person name="Brannstrom I.O."/>
            <person name="Guillou S."/>
            <person name="Cros-Aarteil S."/>
            <person name="Calhoun S."/>
            <person name="Haridas S."/>
            <person name="Kuo A."/>
            <person name="Mondo S."/>
            <person name="Pangilinan J."/>
            <person name="Riley R."/>
            <person name="LaButti K."/>
            <person name="Andreopoulos B."/>
            <person name="Lipzen A."/>
            <person name="Chen C."/>
            <person name="Yan M."/>
            <person name="Daum C."/>
            <person name="Ng V."/>
            <person name="Clum A."/>
            <person name="Steindorff A."/>
            <person name="Ohm R.A."/>
            <person name="Martin F."/>
            <person name="Silar P."/>
            <person name="Natvig D.O."/>
            <person name="Lalanne C."/>
            <person name="Gautier V."/>
            <person name="Ament-Velasquez S.L."/>
            <person name="Kruys A."/>
            <person name="Hutchinson M.I."/>
            <person name="Powell A.J."/>
            <person name="Barry K."/>
            <person name="Miller A.N."/>
            <person name="Grigoriev I.V."/>
            <person name="Debuchy R."/>
            <person name="Gladieux P."/>
            <person name="Hiltunen Thoren M."/>
            <person name="Johannesson H."/>
        </authorList>
    </citation>
    <scope>NUCLEOTIDE SEQUENCE</scope>
    <source>
        <strain evidence="4">CBS 232.78</strain>
    </source>
</reference>
<feature type="region of interest" description="Disordered" evidence="3">
    <location>
        <begin position="251"/>
        <end position="285"/>
    </location>
</feature>
<sequence>MSRLKSVSLPLHTSYHLERKPVQGYGLLHTGPRKFRVNLSGLVTDIWHLVRHQVELSRPLYEKRRKIVSQISHFWPLVIEQAPPDIDEYIQPSDSSVLLQSLTSLSVSHFEIENGGTGDPRSVAIRWEFSENEHFEDKVIEKKFWYRHSSDGWAGLVSEPIEIKWKKGKDLTGGLLNMVKAVWDEEQAAVGTNGTTKSKKAKKTADDLTPKQKALKKKIENTGLGGQSFFAWFGFIGRAISAEESRIAVEEENEKRRLRKAGAEVPDSNNGAEDDEDNEDDENDLEIFPEGDTLALAITDDLWPGAIKYFTQAQEQDDMSDVDFESQEEDSEDEQPQDASPGERPFKKVKV</sequence>
<dbReference type="InterPro" id="IPR037231">
    <property type="entry name" value="NAP-like_sf"/>
</dbReference>
<dbReference type="Proteomes" id="UP001285441">
    <property type="component" value="Unassembled WGS sequence"/>
</dbReference>
<name>A0AAE0K5B3_9PEZI</name>
<protein>
    <submittedName>
        <fullName evidence="4">Nucleosome assembly protein-domain-containing protein</fullName>
    </submittedName>
</protein>
<reference evidence="4" key="2">
    <citation type="submission" date="2023-06" db="EMBL/GenBank/DDBJ databases">
        <authorList>
            <consortium name="Lawrence Berkeley National Laboratory"/>
            <person name="Haridas S."/>
            <person name="Hensen N."/>
            <person name="Bonometti L."/>
            <person name="Westerberg I."/>
            <person name="Brannstrom I.O."/>
            <person name="Guillou S."/>
            <person name="Cros-Aarteil S."/>
            <person name="Calhoun S."/>
            <person name="Kuo A."/>
            <person name="Mondo S."/>
            <person name="Pangilinan J."/>
            <person name="Riley R."/>
            <person name="LaButti K."/>
            <person name="Andreopoulos B."/>
            <person name="Lipzen A."/>
            <person name="Chen C."/>
            <person name="Yanf M."/>
            <person name="Daum C."/>
            <person name="Ng V."/>
            <person name="Clum A."/>
            <person name="Steindorff A."/>
            <person name="Ohm R."/>
            <person name="Martin F."/>
            <person name="Silar P."/>
            <person name="Natvig D."/>
            <person name="Lalanne C."/>
            <person name="Gautier V."/>
            <person name="Ament-velasquez S.L."/>
            <person name="Kruys A."/>
            <person name="Hutchinson M.I."/>
            <person name="Powell A.J."/>
            <person name="Barry K."/>
            <person name="Miller A.N."/>
            <person name="Grigoriev I.V."/>
            <person name="Debuchy R."/>
            <person name="Gladieux P."/>
            <person name="Thoren M.H."/>
            <person name="Johannesson H."/>
        </authorList>
    </citation>
    <scope>NUCLEOTIDE SEQUENCE</scope>
    <source>
        <strain evidence="4">CBS 232.78</strain>
    </source>
</reference>
<dbReference type="Pfam" id="PF00956">
    <property type="entry name" value="NAP"/>
    <property type="match status" value="1"/>
</dbReference>
<dbReference type="AlphaFoldDB" id="A0AAE0K5B3"/>
<dbReference type="GO" id="GO:0005634">
    <property type="term" value="C:nucleus"/>
    <property type="evidence" value="ECO:0007669"/>
    <property type="project" value="InterPro"/>
</dbReference>
<evidence type="ECO:0000313" key="5">
    <source>
        <dbReference type="Proteomes" id="UP001285441"/>
    </source>
</evidence>
<dbReference type="Gene3D" id="3.30.1120.90">
    <property type="entry name" value="Nucleosome assembly protein"/>
    <property type="match status" value="1"/>
</dbReference>
<comment type="caution">
    <text evidence="4">The sequence shown here is derived from an EMBL/GenBank/DDBJ whole genome shotgun (WGS) entry which is preliminary data.</text>
</comment>
<evidence type="ECO:0000256" key="1">
    <source>
        <dbReference type="ARBA" id="ARBA00009947"/>
    </source>
</evidence>
<dbReference type="InterPro" id="IPR002164">
    <property type="entry name" value="NAP_family"/>
</dbReference>